<accession>A0A0A9AH60</accession>
<name>A0A0A9AH60_ARUDO</name>
<dbReference type="EMBL" id="GBRH01248712">
    <property type="protein sequence ID" value="JAD49183.1"/>
    <property type="molecule type" value="Transcribed_RNA"/>
</dbReference>
<evidence type="ECO:0000313" key="1">
    <source>
        <dbReference type="EMBL" id="JAD49183.1"/>
    </source>
</evidence>
<protein>
    <submittedName>
        <fullName evidence="1">Uncharacterized protein</fullName>
    </submittedName>
</protein>
<reference evidence="1" key="2">
    <citation type="journal article" date="2015" name="Data Brief">
        <title>Shoot transcriptome of the giant reed, Arundo donax.</title>
        <authorList>
            <person name="Barrero R.A."/>
            <person name="Guerrero F.D."/>
            <person name="Moolhuijzen P."/>
            <person name="Goolsby J.A."/>
            <person name="Tidwell J."/>
            <person name="Bellgard S.E."/>
            <person name="Bellgard M.I."/>
        </authorList>
    </citation>
    <scope>NUCLEOTIDE SEQUENCE</scope>
    <source>
        <tissue evidence="1">Shoot tissue taken approximately 20 cm above the soil surface</tissue>
    </source>
</reference>
<reference evidence="1" key="1">
    <citation type="submission" date="2014-09" db="EMBL/GenBank/DDBJ databases">
        <authorList>
            <person name="Magalhaes I.L.F."/>
            <person name="Oliveira U."/>
            <person name="Santos F.R."/>
            <person name="Vidigal T.H.D.A."/>
            <person name="Brescovit A.D."/>
            <person name="Santos A.J."/>
        </authorList>
    </citation>
    <scope>NUCLEOTIDE SEQUENCE</scope>
    <source>
        <tissue evidence="1">Shoot tissue taken approximately 20 cm above the soil surface</tissue>
    </source>
</reference>
<organism evidence="1">
    <name type="scientific">Arundo donax</name>
    <name type="common">Giant reed</name>
    <name type="synonym">Donax arundinaceus</name>
    <dbReference type="NCBI Taxonomy" id="35708"/>
    <lineage>
        <taxon>Eukaryota</taxon>
        <taxon>Viridiplantae</taxon>
        <taxon>Streptophyta</taxon>
        <taxon>Embryophyta</taxon>
        <taxon>Tracheophyta</taxon>
        <taxon>Spermatophyta</taxon>
        <taxon>Magnoliopsida</taxon>
        <taxon>Liliopsida</taxon>
        <taxon>Poales</taxon>
        <taxon>Poaceae</taxon>
        <taxon>PACMAD clade</taxon>
        <taxon>Arundinoideae</taxon>
        <taxon>Arundineae</taxon>
        <taxon>Arundo</taxon>
    </lineage>
</organism>
<sequence>MGAPYSVHPNWQIVSGGFRALPSLLTSEFYL</sequence>
<proteinExistence type="predicted"/>
<dbReference type="AlphaFoldDB" id="A0A0A9AH60"/>